<reference evidence="1 2" key="1">
    <citation type="submission" date="2017-12" db="EMBL/GenBank/DDBJ databases">
        <title>Phylogenetic diversity of female urinary microbiome.</title>
        <authorList>
            <person name="Thomas-White K."/>
            <person name="Wolfe A.J."/>
        </authorList>
    </citation>
    <scope>NUCLEOTIDE SEQUENCE [LARGE SCALE GENOMIC DNA]</scope>
    <source>
        <strain evidence="1 2">UMB1298</strain>
    </source>
</reference>
<name>A0A2I1P8Q0_9MICO</name>
<dbReference type="AlphaFoldDB" id="A0A2I1P8Q0"/>
<evidence type="ECO:0000313" key="1">
    <source>
        <dbReference type="EMBL" id="PKZ40998.1"/>
    </source>
</evidence>
<sequence>MTARPEAQQVDFFDRQPTSTHDLPAALPWAAHLSRTVVEVMEGSRDATQLSRWVTPELLTRLARRNALSRRLGRATGGVGVRTVRACHVRDGIVEVSAVVVVRQQVRAMALRLEGLDGRWLLTVLEMG</sequence>
<dbReference type="OrthoDB" id="3266345at2"/>
<dbReference type="Proteomes" id="UP000234206">
    <property type="component" value="Unassembled WGS sequence"/>
</dbReference>
<evidence type="ECO:0000313" key="2">
    <source>
        <dbReference type="Proteomes" id="UP000234206"/>
    </source>
</evidence>
<dbReference type="RefSeq" id="WP_070705271.1">
    <property type="nucleotide sequence ID" value="NZ_JBHLVH010000010.1"/>
</dbReference>
<comment type="caution">
    <text evidence="1">The sequence shown here is derived from an EMBL/GenBank/DDBJ whole genome shotgun (WGS) entry which is preliminary data.</text>
</comment>
<dbReference type="Pfam" id="PF20060">
    <property type="entry name" value="DUF6459"/>
    <property type="match status" value="1"/>
</dbReference>
<dbReference type="EMBL" id="PKIZ01000021">
    <property type="protein sequence ID" value="PKZ40998.1"/>
    <property type="molecule type" value="Genomic_DNA"/>
</dbReference>
<proteinExistence type="predicted"/>
<accession>A0A2I1P8Q0</accession>
<protein>
    <submittedName>
        <fullName evidence="1">3-hydroxyacyl-CoA dehydrogenase</fullName>
    </submittedName>
</protein>
<keyword evidence="2" id="KW-1185">Reference proteome</keyword>
<organism evidence="1 2">
    <name type="scientific">Kytococcus schroeteri</name>
    <dbReference type="NCBI Taxonomy" id="138300"/>
    <lineage>
        <taxon>Bacteria</taxon>
        <taxon>Bacillati</taxon>
        <taxon>Actinomycetota</taxon>
        <taxon>Actinomycetes</taxon>
        <taxon>Micrococcales</taxon>
        <taxon>Kytococcaceae</taxon>
        <taxon>Kytococcus</taxon>
    </lineage>
</organism>
<gene>
    <name evidence="1" type="ORF">CYJ76_10020</name>
</gene>
<dbReference type="InterPro" id="IPR045596">
    <property type="entry name" value="DUF6459"/>
</dbReference>